<dbReference type="RefSeq" id="XP_001318952.1">
    <property type="nucleotide sequence ID" value="XM_001318917.1"/>
</dbReference>
<reference evidence="4" key="2">
    <citation type="journal article" date="2007" name="Science">
        <title>Draft genome sequence of the sexually transmitted pathogen Trichomonas vaginalis.</title>
        <authorList>
            <person name="Carlton J.M."/>
            <person name="Hirt R.P."/>
            <person name="Silva J.C."/>
            <person name="Delcher A.L."/>
            <person name="Schatz M."/>
            <person name="Zhao Q."/>
            <person name="Wortman J.R."/>
            <person name="Bidwell S.L."/>
            <person name="Alsmark U.C.M."/>
            <person name="Besteiro S."/>
            <person name="Sicheritz-Ponten T."/>
            <person name="Noel C.J."/>
            <person name="Dacks J.B."/>
            <person name="Foster P.G."/>
            <person name="Simillion C."/>
            <person name="Van de Peer Y."/>
            <person name="Miranda-Saavedra D."/>
            <person name="Barton G.J."/>
            <person name="Westrop G.D."/>
            <person name="Mueller S."/>
            <person name="Dessi D."/>
            <person name="Fiori P.L."/>
            <person name="Ren Q."/>
            <person name="Paulsen I."/>
            <person name="Zhang H."/>
            <person name="Bastida-Corcuera F.D."/>
            <person name="Simoes-Barbosa A."/>
            <person name="Brown M.T."/>
            <person name="Hayes R.D."/>
            <person name="Mukherjee M."/>
            <person name="Okumura C.Y."/>
            <person name="Schneider R."/>
            <person name="Smith A.J."/>
            <person name="Vanacova S."/>
            <person name="Villalvazo M."/>
            <person name="Haas B.J."/>
            <person name="Pertea M."/>
            <person name="Feldblyum T.V."/>
            <person name="Utterback T.R."/>
            <person name="Shu C.L."/>
            <person name="Osoegawa K."/>
            <person name="de Jong P.J."/>
            <person name="Hrdy I."/>
            <person name="Horvathova L."/>
            <person name="Zubacova Z."/>
            <person name="Dolezal P."/>
            <person name="Malik S.B."/>
            <person name="Logsdon J.M. Jr."/>
            <person name="Henze K."/>
            <person name="Gupta A."/>
            <person name="Wang C.C."/>
            <person name="Dunne R.L."/>
            <person name="Upcroft J.A."/>
            <person name="Upcroft P."/>
            <person name="White O."/>
            <person name="Salzberg S.L."/>
            <person name="Tang P."/>
            <person name="Chiu C.-H."/>
            <person name="Lee Y.-S."/>
            <person name="Embley T.M."/>
            <person name="Coombs G.H."/>
            <person name="Mottram J.C."/>
            <person name="Tachezy J."/>
            <person name="Fraser-Liggett C.M."/>
            <person name="Johnson P.J."/>
        </authorList>
    </citation>
    <scope>NUCLEOTIDE SEQUENCE [LARGE SCALE GENOMIC DNA]</scope>
    <source>
        <strain evidence="4">G3</strain>
    </source>
</reference>
<evidence type="ECO:0000256" key="3">
    <source>
        <dbReference type="SAM" id="SignalP"/>
    </source>
</evidence>
<reference evidence="4" key="1">
    <citation type="submission" date="2006-10" db="EMBL/GenBank/DDBJ databases">
        <authorList>
            <person name="Amadeo P."/>
            <person name="Zhao Q."/>
            <person name="Wortman J."/>
            <person name="Fraser-Liggett C."/>
            <person name="Carlton J."/>
        </authorList>
    </citation>
    <scope>NUCLEOTIDE SEQUENCE</scope>
    <source>
        <strain evidence="4">G3</strain>
    </source>
</reference>
<proteinExistence type="predicted"/>
<accession>A2EKT2</accession>
<evidence type="ECO:0000313" key="5">
    <source>
        <dbReference type="Proteomes" id="UP000001542"/>
    </source>
</evidence>
<feature type="compositionally biased region" description="Pro residues" evidence="1">
    <location>
        <begin position="359"/>
        <end position="379"/>
    </location>
</feature>
<feature type="compositionally biased region" description="Pro residues" evidence="1">
    <location>
        <begin position="331"/>
        <end position="342"/>
    </location>
</feature>
<evidence type="ECO:0000256" key="2">
    <source>
        <dbReference type="SAM" id="Phobius"/>
    </source>
</evidence>
<evidence type="ECO:0000313" key="4">
    <source>
        <dbReference type="EMBL" id="EAY06729.1"/>
    </source>
</evidence>
<dbReference type="VEuPathDB" id="TrichDB:TVAG_310160"/>
<protein>
    <submittedName>
        <fullName evidence="4">Uncharacterized protein</fullName>
    </submittedName>
</protein>
<keyword evidence="5" id="KW-1185">Reference proteome</keyword>
<dbReference type="AlphaFoldDB" id="A2EKT2"/>
<keyword evidence="2" id="KW-1133">Transmembrane helix</keyword>
<dbReference type="KEGG" id="tva:4764610"/>
<keyword evidence="2" id="KW-0812">Transmembrane</keyword>
<feature type="chain" id="PRO_5002643458" evidence="3">
    <location>
        <begin position="18"/>
        <end position="379"/>
    </location>
</feature>
<feature type="region of interest" description="Disordered" evidence="1">
    <location>
        <begin position="275"/>
        <end position="379"/>
    </location>
</feature>
<dbReference type="VEuPathDB" id="TrichDB:TVAGG3_0865290"/>
<dbReference type="Proteomes" id="UP000001542">
    <property type="component" value="Unassembled WGS sequence"/>
</dbReference>
<name>A2EKT2_TRIV3</name>
<dbReference type="InParanoid" id="A2EKT2"/>
<keyword evidence="2" id="KW-0472">Membrane</keyword>
<feature type="transmembrane region" description="Helical" evidence="2">
    <location>
        <begin position="241"/>
        <end position="265"/>
    </location>
</feature>
<feature type="signal peptide" evidence="3">
    <location>
        <begin position="1"/>
        <end position="17"/>
    </location>
</feature>
<feature type="compositionally biased region" description="Low complexity" evidence="1">
    <location>
        <begin position="296"/>
        <end position="330"/>
    </location>
</feature>
<organism evidence="4 5">
    <name type="scientific">Trichomonas vaginalis (strain ATCC PRA-98 / G3)</name>
    <dbReference type="NCBI Taxonomy" id="412133"/>
    <lineage>
        <taxon>Eukaryota</taxon>
        <taxon>Metamonada</taxon>
        <taxon>Parabasalia</taxon>
        <taxon>Trichomonadida</taxon>
        <taxon>Trichomonadidae</taxon>
        <taxon>Trichomonas</taxon>
    </lineage>
</organism>
<sequence>MFVLLLAQIRSVSISTGTNTVSLYSQQTYEMSISANTFVIFNGKYSSDLKGYATCGYQSLAILGSTFVVAVSFLESGTITVTNTLYSSQTFRYCAFTNRTSLCHEIIVPVGRDVTFKVQSGKQYCVYVPLISGSVNIPTAVSSIGSYNADGYADEYQTTYYDSHYFTVIEYSDANVGFEISDTSDTLNYYMSNENNYYYAYKISSSSTTLINTKSSSRDYSYNTPSPSDYHIIKSSSSFPFWVLGPIFSLIVFVVIVVVCCVCSYKICNKAVKSKSSSSSSSKSKKRKNHKETNSVTVVTTTTQQPQQPQAAPQQPYNQNMQPMYYQPGYPTGPTPYYPPQYPSGEPNPYSADIQPNGQPAPYPNAYPNPYYPAPPQNT</sequence>
<gene>
    <name evidence="4" type="ORF">TVAG_310160</name>
</gene>
<dbReference type="EMBL" id="DS113416">
    <property type="protein sequence ID" value="EAY06729.1"/>
    <property type="molecule type" value="Genomic_DNA"/>
</dbReference>
<evidence type="ECO:0000256" key="1">
    <source>
        <dbReference type="SAM" id="MobiDB-lite"/>
    </source>
</evidence>
<keyword evidence="3" id="KW-0732">Signal</keyword>